<reference evidence="7 8" key="1">
    <citation type="submission" date="2021-03" db="EMBL/GenBank/DDBJ databases">
        <title>Caproiciproducens sp. nov. isolated from feces of cow.</title>
        <authorList>
            <person name="Choi J.-Y."/>
        </authorList>
    </citation>
    <scope>NUCLEOTIDE SEQUENCE [LARGE SCALE GENOMIC DNA]</scope>
    <source>
        <strain evidence="7 8">AGMB10547</strain>
    </source>
</reference>
<dbReference type="InterPro" id="IPR051449">
    <property type="entry name" value="ABC-2_transporter_component"/>
</dbReference>
<name>A0ABS7DNS6_9FIRM</name>
<dbReference type="EMBL" id="JAGFNZ010000003">
    <property type="protein sequence ID" value="MBW7572928.1"/>
    <property type="molecule type" value="Genomic_DNA"/>
</dbReference>
<evidence type="ECO:0000256" key="6">
    <source>
        <dbReference type="SAM" id="Phobius"/>
    </source>
</evidence>
<keyword evidence="4 6" id="KW-1133">Transmembrane helix</keyword>
<evidence type="ECO:0000256" key="1">
    <source>
        <dbReference type="ARBA" id="ARBA00004651"/>
    </source>
</evidence>
<keyword evidence="2" id="KW-1003">Cell membrane</keyword>
<evidence type="ECO:0000313" key="7">
    <source>
        <dbReference type="EMBL" id="MBW7572928.1"/>
    </source>
</evidence>
<dbReference type="Proteomes" id="UP000719942">
    <property type="component" value="Unassembled WGS sequence"/>
</dbReference>
<feature type="transmembrane region" description="Helical" evidence="6">
    <location>
        <begin position="203"/>
        <end position="225"/>
    </location>
</feature>
<dbReference type="Pfam" id="PF12679">
    <property type="entry name" value="ABC2_membrane_2"/>
    <property type="match status" value="1"/>
</dbReference>
<keyword evidence="8" id="KW-1185">Reference proteome</keyword>
<comment type="caution">
    <text evidence="7">The sequence shown here is derived from an EMBL/GenBank/DDBJ whole genome shotgun (WGS) entry which is preliminary data.</text>
</comment>
<feature type="transmembrane region" description="Helical" evidence="6">
    <location>
        <begin position="95"/>
        <end position="119"/>
    </location>
</feature>
<evidence type="ECO:0000256" key="4">
    <source>
        <dbReference type="ARBA" id="ARBA00022989"/>
    </source>
</evidence>
<gene>
    <name evidence="7" type="ORF">J5W02_08885</name>
</gene>
<protein>
    <submittedName>
        <fullName evidence="7">ABC transporter permease</fullName>
    </submittedName>
</protein>
<feature type="transmembrane region" description="Helical" evidence="6">
    <location>
        <begin position="44"/>
        <end position="65"/>
    </location>
</feature>
<evidence type="ECO:0000256" key="3">
    <source>
        <dbReference type="ARBA" id="ARBA00022692"/>
    </source>
</evidence>
<evidence type="ECO:0000256" key="2">
    <source>
        <dbReference type="ARBA" id="ARBA00022475"/>
    </source>
</evidence>
<evidence type="ECO:0000313" key="8">
    <source>
        <dbReference type="Proteomes" id="UP000719942"/>
    </source>
</evidence>
<dbReference type="PANTHER" id="PTHR30294:SF29">
    <property type="entry name" value="MULTIDRUG ABC TRANSPORTER PERMEASE YBHS-RELATED"/>
    <property type="match status" value="1"/>
</dbReference>
<keyword evidence="3 6" id="KW-0812">Transmembrane</keyword>
<evidence type="ECO:0000256" key="5">
    <source>
        <dbReference type="ARBA" id="ARBA00023136"/>
    </source>
</evidence>
<comment type="subcellular location">
    <subcellularLocation>
        <location evidence="1">Cell membrane</location>
        <topology evidence="1">Multi-pass membrane protein</topology>
    </subcellularLocation>
</comment>
<dbReference type="RefSeq" id="WP_219965343.1">
    <property type="nucleotide sequence ID" value="NZ_JAGFNZ010000003.1"/>
</dbReference>
<organism evidence="7 8">
    <name type="scientific">Caproiciproducens faecalis</name>
    <dbReference type="NCBI Taxonomy" id="2820301"/>
    <lineage>
        <taxon>Bacteria</taxon>
        <taxon>Bacillati</taxon>
        <taxon>Bacillota</taxon>
        <taxon>Clostridia</taxon>
        <taxon>Eubacteriales</taxon>
        <taxon>Acutalibacteraceae</taxon>
        <taxon>Caproiciproducens</taxon>
    </lineage>
</organism>
<feature type="transmembrane region" description="Helical" evidence="6">
    <location>
        <begin position="12"/>
        <end position="32"/>
    </location>
</feature>
<feature type="transmembrane region" description="Helical" evidence="6">
    <location>
        <begin position="155"/>
        <end position="172"/>
    </location>
</feature>
<accession>A0ABS7DNS6</accession>
<proteinExistence type="predicted"/>
<keyword evidence="5 6" id="KW-0472">Membrane</keyword>
<sequence length="234" mass="25782">MRAITKRELKAYFTSPIGYVCVATILALYGYYFFQVLMLRSSSYISNVYSTMFIWSMMIVPIITMRSFSEEMRNRTDQALLTAPVGVTSIVAGKFLAAFAVFAIAMVGTLIPVAVIGLFSAPEWALIFGNFFGSLLFGAAMISIGVFISSLTQSQIVAAIGTFGVSILLLVVDQLTGLVSNPVAVKLIGWLSFNTRYQPFTKGIFDISSLVFFLSVIAVFIFLTARKLESRRWS</sequence>
<dbReference type="PANTHER" id="PTHR30294">
    <property type="entry name" value="MEMBRANE COMPONENT OF ABC TRANSPORTER YHHJ-RELATED"/>
    <property type="match status" value="1"/>
</dbReference>
<feature type="transmembrane region" description="Helical" evidence="6">
    <location>
        <begin position="125"/>
        <end position="148"/>
    </location>
</feature>